<gene>
    <name evidence="1" type="ORF">H206_00863</name>
</gene>
<dbReference type="InterPro" id="IPR011050">
    <property type="entry name" value="Pectin_lyase_fold/virulence"/>
</dbReference>
<name>A0A3S3U919_9BACT</name>
<evidence type="ECO:0008006" key="3">
    <source>
        <dbReference type="Google" id="ProtNLM"/>
    </source>
</evidence>
<evidence type="ECO:0000313" key="2">
    <source>
        <dbReference type="Proteomes" id="UP000287853"/>
    </source>
</evidence>
<accession>A0A3S3U919</accession>
<sequence length="397" mass="40404">MNINMDIQQKFLLLFPILMGLLVSVPGQTRAATLIVDADNTCTLTDAITAANDDVATGGCSAGVSGADIIILKTDVSLTDALPTITTSITLEGSGYTIDGNNIVENVLHITATGNLILNETTVTGGNAVGLSGPDDSSGSGGGIYNEGIIKLNSCTISHNSAKADGGGIDNSGTLSLNNSTISNNSAAYGGGLNNSLLGNAIVNSTTISDNSSTVDGGGIGNNGILTLNNSTISHNSADTKGGGIDIWKNESTVTLKNSIVSGNTAVGNGCEIYLEEGIINADNYNLFGHSGQTDGEAFYQFTPGSRDITATSDGTLPTALANILETTLANNGGPTKTHALVPGSPAIDLDTACNTGLSTDQRGARRPVEKGCDAGAFEFSNGKAFLQAIYFLLLKD</sequence>
<keyword evidence="2" id="KW-1185">Reference proteome</keyword>
<reference evidence="1 2" key="1">
    <citation type="submission" date="2017-01" db="EMBL/GenBank/DDBJ databases">
        <title>The cable genome- insights into the physiology and evolution of filamentous bacteria capable of sulfide oxidation via long distance electron transfer.</title>
        <authorList>
            <person name="Schreiber L."/>
            <person name="Bjerg J.T."/>
            <person name="Boggild A."/>
            <person name="Van De Vossenberg J."/>
            <person name="Meysman F."/>
            <person name="Nielsen L.P."/>
            <person name="Schramm A."/>
            <person name="Kjeldsen K.U."/>
        </authorList>
    </citation>
    <scope>NUCLEOTIDE SEQUENCE [LARGE SCALE GENOMIC DNA]</scope>
    <source>
        <strain evidence="1">MCF</strain>
    </source>
</reference>
<dbReference type="AlphaFoldDB" id="A0A3S3U919"/>
<dbReference type="NCBIfam" id="NF041518">
    <property type="entry name" value="choice_anch_Q"/>
    <property type="match status" value="1"/>
</dbReference>
<dbReference type="EMBL" id="MTKO01000064">
    <property type="protein sequence ID" value="RWX46465.1"/>
    <property type="molecule type" value="Genomic_DNA"/>
</dbReference>
<protein>
    <recommendedName>
        <fullName evidence="3">Polymorphic outer membrane protein repeat-containing protein</fullName>
    </recommendedName>
</protein>
<proteinExistence type="predicted"/>
<organism evidence="1 2">
    <name type="scientific">Candidatus Electrothrix aarhusensis</name>
    <dbReference type="NCBI Taxonomy" id="1859131"/>
    <lineage>
        <taxon>Bacteria</taxon>
        <taxon>Pseudomonadati</taxon>
        <taxon>Thermodesulfobacteriota</taxon>
        <taxon>Desulfobulbia</taxon>
        <taxon>Desulfobulbales</taxon>
        <taxon>Desulfobulbaceae</taxon>
        <taxon>Candidatus Electrothrix</taxon>
    </lineage>
</organism>
<dbReference type="Proteomes" id="UP000287853">
    <property type="component" value="Unassembled WGS sequence"/>
</dbReference>
<evidence type="ECO:0000313" key="1">
    <source>
        <dbReference type="EMBL" id="RWX46465.1"/>
    </source>
</evidence>
<dbReference type="InterPro" id="IPR059226">
    <property type="entry name" value="Choice_anch_Q_dom"/>
</dbReference>
<comment type="caution">
    <text evidence="1">The sequence shown here is derived from an EMBL/GenBank/DDBJ whole genome shotgun (WGS) entry which is preliminary data.</text>
</comment>
<dbReference type="SUPFAM" id="SSF51126">
    <property type="entry name" value="Pectin lyase-like"/>
    <property type="match status" value="1"/>
</dbReference>